<dbReference type="SMART" id="SM00388">
    <property type="entry name" value="HisKA"/>
    <property type="match status" value="1"/>
</dbReference>
<keyword evidence="9" id="KW-0614">Plasmid</keyword>
<dbReference type="Pfam" id="PF00072">
    <property type="entry name" value="Response_reg"/>
    <property type="match status" value="2"/>
</dbReference>
<feature type="modified residue" description="4-aspartylphosphate" evidence="4">
    <location>
        <position position="1001"/>
    </location>
</feature>
<dbReference type="Gene3D" id="1.10.287.130">
    <property type="match status" value="1"/>
</dbReference>
<dbReference type="PROSITE" id="PS50109">
    <property type="entry name" value="HIS_KIN"/>
    <property type="match status" value="1"/>
</dbReference>
<keyword evidence="9" id="KW-0808">Transferase</keyword>
<evidence type="ECO:0000256" key="1">
    <source>
        <dbReference type="ARBA" id="ARBA00000085"/>
    </source>
</evidence>
<comment type="catalytic activity">
    <reaction evidence="1">
        <text>ATP + protein L-histidine = ADP + protein N-phospho-L-histidine.</text>
        <dbReference type="EC" id="2.7.13.3"/>
    </reaction>
</comment>
<reference evidence="10" key="1">
    <citation type="submission" date="2018-05" db="EMBL/GenBank/DDBJ databases">
        <title>Azospirillum thermophila sp. nov., a novel isolated from hot spring.</title>
        <authorList>
            <person name="Zhao Z."/>
        </authorList>
    </citation>
    <scope>NUCLEOTIDE SEQUENCE [LARGE SCALE GENOMIC DNA]</scope>
    <source>
        <strain evidence="10">CFH 70021</strain>
        <plasmid evidence="10">unnamed1</plasmid>
    </source>
</reference>
<dbReference type="Proteomes" id="UP000245629">
    <property type="component" value="Plasmid unnamed1"/>
</dbReference>
<keyword evidence="3 4" id="KW-0597">Phosphoprotein</keyword>
<dbReference type="GO" id="GO:0000155">
    <property type="term" value="F:phosphorelay sensor kinase activity"/>
    <property type="evidence" value="ECO:0007669"/>
    <property type="project" value="InterPro"/>
</dbReference>
<dbReference type="InterPro" id="IPR013656">
    <property type="entry name" value="PAS_4"/>
</dbReference>
<dbReference type="InterPro" id="IPR000700">
    <property type="entry name" value="PAS-assoc_C"/>
</dbReference>
<evidence type="ECO:0000256" key="2">
    <source>
        <dbReference type="ARBA" id="ARBA00012438"/>
    </source>
</evidence>
<dbReference type="SUPFAM" id="SSF47384">
    <property type="entry name" value="Homodimeric domain of signal transducing histidine kinase"/>
    <property type="match status" value="1"/>
</dbReference>
<feature type="domain" description="PAS" evidence="7">
    <location>
        <begin position="293"/>
        <end position="363"/>
    </location>
</feature>
<dbReference type="SMART" id="SM00086">
    <property type="entry name" value="PAC"/>
    <property type="match status" value="4"/>
</dbReference>
<gene>
    <name evidence="9" type="ORF">DEW08_21575</name>
</gene>
<dbReference type="InterPro" id="IPR035965">
    <property type="entry name" value="PAS-like_dom_sf"/>
</dbReference>
<dbReference type="Gene3D" id="3.30.450.20">
    <property type="entry name" value="PAS domain"/>
    <property type="match status" value="4"/>
</dbReference>
<dbReference type="CDD" id="cd00130">
    <property type="entry name" value="PAS"/>
    <property type="match status" value="3"/>
</dbReference>
<geneLocation type="plasmid" evidence="9 10">
    <name>unnamed1</name>
</geneLocation>
<feature type="domain" description="PAC" evidence="8">
    <location>
        <begin position="92"/>
        <end position="147"/>
    </location>
</feature>
<evidence type="ECO:0000259" key="8">
    <source>
        <dbReference type="PROSITE" id="PS50113"/>
    </source>
</evidence>
<dbReference type="EMBL" id="CP029356">
    <property type="protein sequence ID" value="AWK89240.1"/>
    <property type="molecule type" value="Genomic_DNA"/>
</dbReference>
<dbReference type="SMART" id="SM00091">
    <property type="entry name" value="PAS"/>
    <property type="match status" value="3"/>
</dbReference>
<protein>
    <recommendedName>
        <fullName evidence="2">histidine kinase</fullName>
        <ecNumber evidence="2">2.7.13.3</ecNumber>
    </recommendedName>
</protein>
<dbReference type="PROSITE" id="PS50113">
    <property type="entry name" value="PAC"/>
    <property type="match status" value="3"/>
</dbReference>
<name>A0A2S2CXV7_9PROT</name>
<evidence type="ECO:0000259" key="7">
    <source>
        <dbReference type="PROSITE" id="PS50112"/>
    </source>
</evidence>
<dbReference type="OrthoDB" id="9796100at2"/>
<feature type="modified residue" description="4-aspartylphosphate" evidence="4">
    <location>
        <position position="856"/>
    </location>
</feature>
<dbReference type="PROSITE" id="PS50112">
    <property type="entry name" value="PAS"/>
    <property type="match status" value="2"/>
</dbReference>
<dbReference type="InterPro" id="IPR001610">
    <property type="entry name" value="PAC"/>
</dbReference>
<dbReference type="CDD" id="cd16919">
    <property type="entry name" value="HATPase_CckA-like"/>
    <property type="match status" value="1"/>
</dbReference>
<dbReference type="PANTHER" id="PTHR43065:SF42">
    <property type="entry name" value="TWO-COMPONENT SENSOR PPRA"/>
    <property type="match status" value="1"/>
</dbReference>
<dbReference type="SMART" id="SM00448">
    <property type="entry name" value="REC"/>
    <property type="match status" value="2"/>
</dbReference>
<dbReference type="Gene3D" id="2.10.70.100">
    <property type="match status" value="1"/>
</dbReference>
<proteinExistence type="predicted"/>
<keyword evidence="9" id="KW-0418">Kinase</keyword>
<organism evidence="9 10">
    <name type="scientific">Azospirillum thermophilum</name>
    <dbReference type="NCBI Taxonomy" id="2202148"/>
    <lineage>
        <taxon>Bacteria</taxon>
        <taxon>Pseudomonadati</taxon>
        <taxon>Pseudomonadota</taxon>
        <taxon>Alphaproteobacteria</taxon>
        <taxon>Rhodospirillales</taxon>
        <taxon>Azospirillaceae</taxon>
        <taxon>Azospirillum</taxon>
    </lineage>
</organism>
<dbReference type="InterPro" id="IPR003661">
    <property type="entry name" value="HisK_dim/P_dom"/>
</dbReference>
<feature type="domain" description="PAS" evidence="7">
    <location>
        <begin position="446"/>
        <end position="501"/>
    </location>
</feature>
<dbReference type="EC" id="2.7.13.3" evidence="2"/>
<dbReference type="SUPFAM" id="SSF55874">
    <property type="entry name" value="ATPase domain of HSP90 chaperone/DNA topoisomerase II/histidine kinase"/>
    <property type="match status" value="1"/>
</dbReference>
<evidence type="ECO:0000259" key="6">
    <source>
        <dbReference type="PROSITE" id="PS50110"/>
    </source>
</evidence>
<feature type="domain" description="Histidine kinase" evidence="5">
    <location>
        <begin position="563"/>
        <end position="786"/>
    </location>
</feature>
<dbReference type="KEGG" id="azz:DEW08_21575"/>
<feature type="domain" description="PAC" evidence="8">
    <location>
        <begin position="237"/>
        <end position="292"/>
    </location>
</feature>
<dbReference type="CDD" id="cd18161">
    <property type="entry name" value="REC_hyHK_blue-like"/>
    <property type="match status" value="1"/>
</dbReference>
<dbReference type="InterPro" id="IPR005467">
    <property type="entry name" value="His_kinase_dom"/>
</dbReference>
<feature type="domain" description="PAC" evidence="8">
    <location>
        <begin position="366"/>
        <end position="419"/>
    </location>
</feature>
<dbReference type="InterPro" id="IPR004358">
    <property type="entry name" value="Sig_transdc_His_kin-like_C"/>
</dbReference>
<dbReference type="InterPro" id="IPR000014">
    <property type="entry name" value="PAS"/>
</dbReference>
<dbReference type="CDD" id="cd00082">
    <property type="entry name" value="HisKA"/>
    <property type="match status" value="1"/>
</dbReference>
<evidence type="ECO:0000313" key="10">
    <source>
        <dbReference type="Proteomes" id="UP000245629"/>
    </source>
</evidence>
<dbReference type="SUPFAM" id="SSF52172">
    <property type="entry name" value="CheY-like"/>
    <property type="match status" value="2"/>
</dbReference>
<evidence type="ECO:0000259" key="5">
    <source>
        <dbReference type="PROSITE" id="PS50109"/>
    </source>
</evidence>
<dbReference type="Pfam" id="PF08448">
    <property type="entry name" value="PAS_4"/>
    <property type="match status" value="2"/>
</dbReference>
<dbReference type="InterPro" id="IPR001789">
    <property type="entry name" value="Sig_transdc_resp-reg_receiver"/>
</dbReference>
<dbReference type="PRINTS" id="PR00344">
    <property type="entry name" value="BCTRLSENSOR"/>
</dbReference>
<dbReference type="NCBIfam" id="TIGR00229">
    <property type="entry name" value="sensory_box"/>
    <property type="match status" value="3"/>
</dbReference>
<dbReference type="Pfam" id="PF08447">
    <property type="entry name" value="PAS_3"/>
    <property type="match status" value="2"/>
</dbReference>
<dbReference type="SUPFAM" id="SSF55785">
    <property type="entry name" value="PYP-like sensor domain (PAS domain)"/>
    <property type="match status" value="4"/>
</dbReference>
<evidence type="ECO:0000256" key="4">
    <source>
        <dbReference type="PROSITE-ProRule" id="PRU00169"/>
    </source>
</evidence>
<dbReference type="Pfam" id="PF02518">
    <property type="entry name" value="HATPase_c"/>
    <property type="match status" value="1"/>
</dbReference>
<feature type="domain" description="Response regulatory" evidence="6">
    <location>
        <begin position="952"/>
        <end position="1066"/>
    </location>
</feature>
<keyword evidence="10" id="KW-1185">Reference proteome</keyword>
<dbReference type="SMART" id="SM00387">
    <property type="entry name" value="HATPase_c"/>
    <property type="match status" value="1"/>
</dbReference>
<dbReference type="AlphaFoldDB" id="A0A2S2CXV7"/>
<dbReference type="InterPro" id="IPR011006">
    <property type="entry name" value="CheY-like_superfamily"/>
</dbReference>
<dbReference type="CDD" id="cd00156">
    <property type="entry name" value="REC"/>
    <property type="match status" value="1"/>
</dbReference>
<dbReference type="PROSITE" id="PS50110">
    <property type="entry name" value="RESPONSE_REGULATORY"/>
    <property type="match status" value="2"/>
</dbReference>
<evidence type="ECO:0000256" key="3">
    <source>
        <dbReference type="ARBA" id="ARBA00022553"/>
    </source>
</evidence>
<dbReference type="PANTHER" id="PTHR43065">
    <property type="entry name" value="SENSOR HISTIDINE KINASE"/>
    <property type="match status" value="1"/>
</dbReference>
<dbReference type="Gene3D" id="3.40.50.2300">
    <property type="match status" value="2"/>
</dbReference>
<feature type="domain" description="Response regulatory" evidence="6">
    <location>
        <begin position="806"/>
        <end position="922"/>
    </location>
</feature>
<accession>A0A2S2CXV7</accession>
<dbReference type="InterPro" id="IPR036097">
    <property type="entry name" value="HisK_dim/P_sf"/>
</dbReference>
<sequence length="1069" mass="117997">MRGHDWGRSPLGPPEGWPPALRTVVGLMLTSSFPMFVAWGAELAFLYNDGYRPIFGARHPTALGRPFAEVWSEIWTDISPLVDRALAGEATYHEDLPLVMERNGYPEETYFTFSYSPLRDEAGQVRGMFCACTETTEKVIAERRLRATEAELRAANARLAAEGEHLRELFRQAPGFMAVVRGPDHVFELANSAYQTLVGHRELMGRPVREAFPDLEGQGFFELLERVHRTGEPFVGHEQPLRIRRGPEGPEEERFLNFVYQPIRDRDGRVTGIFVEGSDVTEARRSAEALKASEERLRVAQEAGAIGTFELRGDGMLAVSETFCRLWGVPPRPLVPLRELAAMIHPEDRPRLTTLTPGAVPEDGLDYVEYRIRRPDTGETRWMARRGQAVRSGRDGGRRVLGVSYDITDRKRIEEELRELNATLECRVAERTADRDRMWRLSTDVMLVARFDGTVTAANPAWMVLLGWAERDLLGRSFLDLIHPDDLPATQAESARLAAGRTTRNFENRYRHKDGSYRWLSWIAVPDADLIHAVGRDVTAQKEADAALRQAQKMEAVGQLTGGVAHDFNNLLQVIGGNLQLLLRDIAGQERAEHRVRNALTAVSRGSKLASSLLAFARRQPLEPRAVDLGRLIRNLDDMIRRAIGEEIEIETISAAGLWNTLVDPTQVENALLNLAINARDAMNGRGRLTIETGNAVLDDEYALRHGDLRPGQYVMLAVTDTGCGMAPAVLDRVFEPFFTTKPEGQGTGLGLSMVYGFVKQSGGHVKIYSEPGQGTTIRLYLPRTHQEEDLAVELDSGPAGGGSETILVVEDDEEVRATVVEMLSDLGYRVLQARDAQSALVVLESGVPVDLLFTDVVMPGPLRSPDLARKARERLPDLAVLFTSGYTQNAIVHGGRLDAGVELLSKPYTREALARKVRHVLRNQAQQNAARHAAQARTPALPGVAGAGALRILLVEDEVLIRLATAEMLADLGHEVIEAGDAEEALSLAETEAVDLLMTDLTLPGLSGGELADRLRQRIPGLPVIFASGHDMEGGRSGRRPGGNTVHLQKPYDLMALSEALRVALRTV</sequence>
<dbReference type="InterPro" id="IPR003594">
    <property type="entry name" value="HATPase_dom"/>
</dbReference>
<dbReference type="InterPro" id="IPR036890">
    <property type="entry name" value="HATPase_C_sf"/>
</dbReference>
<dbReference type="InterPro" id="IPR013655">
    <property type="entry name" value="PAS_fold_3"/>
</dbReference>
<dbReference type="Gene3D" id="3.30.565.10">
    <property type="entry name" value="Histidine kinase-like ATPase, C-terminal domain"/>
    <property type="match status" value="1"/>
</dbReference>
<evidence type="ECO:0000313" key="9">
    <source>
        <dbReference type="EMBL" id="AWK89240.1"/>
    </source>
</evidence>